<dbReference type="GO" id="GO:0046872">
    <property type="term" value="F:metal ion binding"/>
    <property type="evidence" value="ECO:0007669"/>
    <property type="project" value="UniProtKB-KW"/>
</dbReference>
<evidence type="ECO:0000256" key="4">
    <source>
        <dbReference type="ARBA" id="ARBA00022723"/>
    </source>
</evidence>
<comment type="similarity">
    <text evidence="7">Belongs to the DyP-type peroxidase family.</text>
</comment>
<reference evidence="9" key="1">
    <citation type="submission" date="2020-05" db="EMBL/GenBank/DDBJ databases">
        <title>Evolutionary and genomic comparisons of hybrid uninucleate and nonhybrid Rhizoctonia fungi.</title>
        <authorList>
            <person name="Li C."/>
            <person name="Chen X."/>
        </authorList>
    </citation>
    <scope>NUCLEOTIDE SEQUENCE</scope>
    <source>
        <strain evidence="9">AG-1 IA</strain>
    </source>
</reference>
<organism evidence="9 10">
    <name type="scientific">Rhizoctonia solani</name>
    <dbReference type="NCBI Taxonomy" id="456999"/>
    <lineage>
        <taxon>Eukaryota</taxon>
        <taxon>Fungi</taxon>
        <taxon>Dikarya</taxon>
        <taxon>Basidiomycota</taxon>
        <taxon>Agaricomycotina</taxon>
        <taxon>Agaricomycetes</taxon>
        <taxon>Cantharellales</taxon>
        <taxon>Ceratobasidiaceae</taxon>
        <taxon>Rhizoctonia</taxon>
    </lineage>
</organism>
<dbReference type="RefSeq" id="XP_043181400.1">
    <property type="nucleotide sequence ID" value="XM_043325968.1"/>
</dbReference>
<dbReference type="PANTHER" id="PTHR30521">
    <property type="entry name" value="DEFERROCHELATASE/PEROXIDASE"/>
    <property type="match status" value="1"/>
</dbReference>
<dbReference type="NCBIfam" id="TIGR01413">
    <property type="entry name" value="Dyp_perox_fam"/>
    <property type="match status" value="1"/>
</dbReference>
<evidence type="ECO:0000256" key="6">
    <source>
        <dbReference type="ARBA" id="ARBA00023004"/>
    </source>
</evidence>
<keyword evidence="6" id="KW-0408">Iron</keyword>
<keyword evidence="2 9" id="KW-0575">Peroxidase</keyword>
<protein>
    <submittedName>
        <fullName evidence="9">Dyp-type peroxidase family</fullName>
    </submittedName>
</protein>
<evidence type="ECO:0000256" key="1">
    <source>
        <dbReference type="ARBA" id="ARBA00001970"/>
    </source>
</evidence>
<gene>
    <name evidence="9" type="ORF">RhiXN_06152</name>
</gene>
<keyword evidence="4" id="KW-0479">Metal-binding</keyword>
<evidence type="ECO:0000256" key="2">
    <source>
        <dbReference type="ARBA" id="ARBA00022559"/>
    </source>
</evidence>
<dbReference type="Proteomes" id="UP000650533">
    <property type="component" value="Chromosome 6"/>
</dbReference>
<dbReference type="AlphaFoldDB" id="A0A8H8SYB1"/>
<dbReference type="Pfam" id="PF21105">
    <property type="entry name" value="DyP_N"/>
    <property type="match status" value="1"/>
</dbReference>
<evidence type="ECO:0000256" key="3">
    <source>
        <dbReference type="ARBA" id="ARBA00022617"/>
    </source>
</evidence>
<dbReference type="GO" id="GO:0020037">
    <property type="term" value="F:heme binding"/>
    <property type="evidence" value="ECO:0007669"/>
    <property type="project" value="InterPro"/>
</dbReference>
<evidence type="ECO:0000313" key="9">
    <source>
        <dbReference type="EMBL" id="QRW21163.1"/>
    </source>
</evidence>
<feature type="domain" description="DyP dimeric alpha+beta barrel" evidence="8">
    <location>
        <begin position="4"/>
        <end position="142"/>
    </location>
</feature>
<name>A0A8H8SYB1_9AGAM</name>
<sequence>MPSLFPKISSTQVVINARESIASFKTTGTKDLLSMGFVNIAFTYNGLETLGLDPKELYADFDTPDVLKQGQLACAAQLGDPIKEGVPKEWIEEFKKQHDQIHGILLVASDSDFTLKKFRDDINSSLGDNGQVIYELRGQVCPGSNKGYEHFGWKDGISNPWLKGVFCECQKVPGQLEAERGNILVGDPGDNDRTGEKGEAFKRPSWAKNGSYMAFRQYDQLVPEFHKWTADNAIDLKIPGISPDQLEQKGAALRAAQLVGRWPSGLFSISLGRFNNHITTGTVGTPLELSLHEDNPSIANDPMQVNNFLFKPDDQARCPFSAHIRKLNPRVDYTNSENYEKKFDFDQSNIIRAGIAYGPEVKPEESNEHKTRHSRGLAFVAYQNDIVQGSQFQQTMWANNPDFPPTKHNSSNFNVWGLDPLIGQNDQSKPSEARVTTDNMGHELNVRRFIIPRGGGYFFVPPLKTLKQLCTVHL</sequence>
<comment type="cofactor">
    <cofactor evidence="1">
        <name>heme b</name>
        <dbReference type="ChEBI" id="CHEBI:60344"/>
    </cofactor>
</comment>
<dbReference type="GO" id="GO:0005829">
    <property type="term" value="C:cytosol"/>
    <property type="evidence" value="ECO:0007669"/>
    <property type="project" value="TreeGrafter"/>
</dbReference>
<dbReference type="KEGG" id="rsx:RhiXN_06152"/>
<evidence type="ECO:0000256" key="5">
    <source>
        <dbReference type="ARBA" id="ARBA00023002"/>
    </source>
</evidence>
<dbReference type="InterPro" id="IPR011008">
    <property type="entry name" value="Dimeric_a/b-barrel"/>
</dbReference>
<dbReference type="GeneID" id="67028431"/>
<keyword evidence="5" id="KW-0560">Oxidoreductase</keyword>
<dbReference type="GO" id="GO:0004601">
    <property type="term" value="F:peroxidase activity"/>
    <property type="evidence" value="ECO:0007669"/>
    <property type="project" value="UniProtKB-KW"/>
</dbReference>
<dbReference type="InterPro" id="IPR006314">
    <property type="entry name" value="Dyp_peroxidase"/>
</dbReference>
<dbReference type="PANTHER" id="PTHR30521:SF4">
    <property type="entry name" value="DEFERROCHELATASE"/>
    <property type="match status" value="1"/>
</dbReference>
<keyword evidence="3" id="KW-0349">Heme</keyword>
<evidence type="ECO:0000313" key="10">
    <source>
        <dbReference type="Proteomes" id="UP000650533"/>
    </source>
</evidence>
<dbReference type="InterPro" id="IPR049509">
    <property type="entry name" value="DyP_N"/>
</dbReference>
<dbReference type="EMBL" id="CP059663">
    <property type="protein sequence ID" value="QRW21163.1"/>
    <property type="molecule type" value="Genomic_DNA"/>
</dbReference>
<dbReference type="SUPFAM" id="SSF54909">
    <property type="entry name" value="Dimeric alpha+beta barrel"/>
    <property type="match status" value="1"/>
</dbReference>
<evidence type="ECO:0000259" key="8">
    <source>
        <dbReference type="Pfam" id="PF21105"/>
    </source>
</evidence>
<accession>A0A8H8SYB1</accession>
<evidence type="ECO:0000256" key="7">
    <source>
        <dbReference type="ARBA" id="ARBA00025737"/>
    </source>
</evidence>
<proteinExistence type="inferred from homology"/>
<dbReference type="PROSITE" id="PS51404">
    <property type="entry name" value="DYP_PEROXIDASE"/>
    <property type="match status" value="1"/>
</dbReference>